<evidence type="ECO:0000259" key="4">
    <source>
        <dbReference type="Pfam" id="PF25023"/>
    </source>
</evidence>
<dbReference type="KEGG" id="this:HZT40_13540"/>
<keyword evidence="3" id="KW-1015">Disulfide bond</keyword>
<gene>
    <name evidence="5" type="ORF">HZT40_13540</name>
</gene>
<feature type="domain" description="Teneurin-like YD-shell" evidence="4">
    <location>
        <begin position="18"/>
        <end position="270"/>
    </location>
</feature>
<dbReference type="PANTHER" id="PTHR11219">
    <property type="entry name" value="TENEURIN AND N-ACETYLGLUCOSAMINE-1-PHOSPHODIESTER ALPHA-N-ACETYLGLUCOSAMINIDASE"/>
    <property type="match status" value="1"/>
</dbReference>
<dbReference type="PANTHER" id="PTHR11219:SF69">
    <property type="entry name" value="TENEURIN-A"/>
    <property type="match status" value="1"/>
</dbReference>
<proteinExistence type="predicted"/>
<organism evidence="5 6">
    <name type="scientific">Candidatus Thiothrix singaporensis</name>
    <dbReference type="NCBI Taxonomy" id="2799669"/>
    <lineage>
        <taxon>Bacteria</taxon>
        <taxon>Pseudomonadati</taxon>
        <taxon>Pseudomonadota</taxon>
        <taxon>Gammaproteobacteria</taxon>
        <taxon>Thiotrichales</taxon>
        <taxon>Thiotrichaceae</taxon>
        <taxon>Thiothrix</taxon>
    </lineage>
</organism>
<reference evidence="5" key="1">
    <citation type="submission" date="2020-06" db="EMBL/GenBank/DDBJ databases">
        <title>Analysis procedures for assessing recovery of high quality, complete, closed genomes from Nanopore long read metagenome sequencing.</title>
        <authorList>
            <person name="Bessarab I."/>
            <person name="Arumugam K."/>
            <person name="Haryono M."/>
            <person name="Liu X."/>
            <person name="Roy S."/>
            <person name="Zuniga-Montanez R.E."/>
            <person name="Qiu G."/>
            <person name="Drautz-Moses D.I."/>
            <person name="Law Y.Y."/>
            <person name="Wuertz S."/>
            <person name="Lauro F.M."/>
            <person name="Huson D.H."/>
            <person name="Williams R.B."/>
        </authorList>
    </citation>
    <scope>NUCLEOTIDE SEQUENCE [LARGE SCALE GENOMIC DNA]</scope>
    <source>
        <strain evidence="5">SSD2</strain>
    </source>
</reference>
<dbReference type="Proteomes" id="UP000510621">
    <property type="component" value="Chromosome"/>
</dbReference>
<sequence>MDSYTASNGDNPLVQWGYTRDKLGRITAKTETINGVSHTYGYSYDTAGRLQTVTQDGTTIGDYNYDANGNRNGGTYDAQDRLLTWGSNSYAYTANGELQSRTGNGATTSYAYDELGNLQQAKLPGDLTLDYLIDGQNRRIGKKVNGELKQGFLYQNQLNPIAELDGQGNVVARFVYADKGNVPAYMVRGGKTWRIISDHLGSPRLTVDSETGEIVQQMEYDVWGKVISDSNPGFQPFGFAGGLYDQHTGLVRFGARDYDPATGRWTAKDPIGFTGRDTNLYGYVLSDSINLIDPKGLAGVMDFLAALWGYDTLSAASDAVDHAEAAMDATNRKNQAGDVLFDCISNPAGCDTKKAMEAENNYHDATCDVYRESLEAAKKLGAMPGLATTGTEPLPMSHDDLIINGVVNATLNYTK</sequence>
<keyword evidence="1" id="KW-0245">EGF-like domain</keyword>
<dbReference type="AlphaFoldDB" id="A0A7L6ATP3"/>
<keyword evidence="6" id="KW-1185">Reference proteome</keyword>
<evidence type="ECO:0000256" key="3">
    <source>
        <dbReference type="ARBA" id="ARBA00023157"/>
    </source>
</evidence>
<dbReference type="Gene3D" id="2.180.10.10">
    <property type="entry name" value="RHS repeat-associated core"/>
    <property type="match status" value="1"/>
</dbReference>
<name>A0A7L6ATP3_9GAMM</name>
<dbReference type="EMBL" id="CP059265">
    <property type="protein sequence ID" value="QLQ32438.1"/>
    <property type="molecule type" value="Genomic_DNA"/>
</dbReference>
<keyword evidence="2" id="KW-0677">Repeat</keyword>
<evidence type="ECO:0000313" key="6">
    <source>
        <dbReference type="Proteomes" id="UP000510621"/>
    </source>
</evidence>
<evidence type="ECO:0000256" key="1">
    <source>
        <dbReference type="ARBA" id="ARBA00022536"/>
    </source>
</evidence>
<dbReference type="InterPro" id="IPR056823">
    <property type="entry name" value="TEN-like_YD-shell"/>
</dbReference>
<protein>
    <recommendedName>
        <fullName evidence="4">Teneurin-like YD-shell domain-containing protein</fullName>
    </recommendedName>
</protein>
<dbReference type="InterPro" id="IPR022385">
    <property type="entry name" value="Rhs_assc_core"/>
</dbReference>
<dbReference type="Pfam" id="PF25023">
    <property type="entry name" value="TEN_YD-shell"/>
    <property type="match status" value="1"/>
</dbReference>
<dbReference type="InterPro" id="IPR051216">
    <property type="entry name" value="Teneurin"/>
</dbReference>
<evidence type="ECO:0000256" key="2">
    <source>
        <dbReference type="ARBA" id="ARBA00022737"/>
    </source>
</evidence>
<evidence type="ECO:0000313" key="5">
    <source>
        <dbReference type="EMBL" id="QLQ32438.1"/>
    </source>
</evidence>
<accession>A0A7L6ATP3</accession>
<dbReference type="NCBIfam" id="TIGR03696">
    <property type="entry name" value="Rhs_assc_core"/>
    <property type="match status" value="1"/>
</dbReference>